<proteinExistence type="predicted"/>
<name>A0A545TLC5_9GAMM</name>
<dbReference type="EMBL" id="VHSG01000013">
    <property type="protein sequence ID" value="TQV78017.1"/>
    <property type="molecule type" value="Genomic_DNA"/>
</dbReference>
<dbReference type="OrthoDB" id="5743660at2"/>
<accession>A0A545TLC5</accession>
<dbReference type="AlphaFoldDB" id="A0A545TLC5"/>
<keyword evidence="2" id="KW-1185">Reference proteome</keyword>
<comment type="caution">
    <text evidence="1">The sequence shown here is derived from an EMBL/GenBank/DDBJ whole genome shotgun (WGS) entry which is preliminary data.</text>
</comment>
<reference evidence="1 2" key="1">
    <citation type="submission" date="2019-06" db="EMBL/GenBank/DDBJ databases">
        <title>Whole genome sequence for Cellvibrionaceae sp. R142.</title>
        <authorList>
            <person name="Wang G."/>
        </authorList>
    </citation>
    <scope>NUCLEOTIDE SEQUENCE [LARGE SCALE GENOMIC DNA]</scope>
    <source>
        <strain evidence="1 2">R142</strain>
    </source>
</reference>
<evidence type="ECO:0000313" key="1">
    <source>
        <dbReference type="EMBL" id="TQV78017.1"/>
    </source>
</evidence>
<dbReference type="RefSeq" id="WP_142904796.1">
    <property type="nucleotide sequence ID" value="NZ_ML660094.1"/>
</dbReference>
<organism evidence="1 2">
    <name type="scientific">Exilibacterium tricleocarpae</name>
    <dbReference type="NCBI Taxonomy" id="2591008"/>
    <lineage>
        <taxon>Bacteria</taxon>
        <taxon>Pseudomonadati</taxon>
        <taxon>Pseudomonadota</taxon>
        <taxon>Gammaproteobacteria</taxon>
        <taxon>Cellvibrionales</taxon>
        <taxon>Cellvibrionaceae</taxon>
        <taxon>Exilibacterium</taxon>
    </lineage>
</organism>
<gene>
    <name evidence="1" type="ORF">FKG94_13095</name>
</gene>
<evidence type="ECO:0000313" key="2">
    <source>
        <dbReference type="Proteomes" id="UP000319732"/>
    </source>
</evidence>
<sequence>MTNRDSTQSAPLAPPHYELLSHPLVHYPYSPSYIGCLDILHNAAHLLDLFQQLNLDETSDHGGMSTNAAEAFFWLANMLEDTLYYVGNTLEDAWKSRETQLKEQQLQQSVFVKALQEPTGNDKSYAYGIIASCLGISCADVEAFVTLTEEQQNSGSDVQEGRD</sequence>
<dbReference type="Proteomes" id="UP000319732">
    <property type="component" value="Unassembled WGS sequence"/>
</dbReference>
<protein>
    <submittedName>
        <fullName evidence="1">Uncharacterized protein</fullName>
    </submittedName>
</protein>